<protein>
    <recommendedName>
        <fullName evidence="2">USP domain-containing protein</fullName>
    </recommendedName>
</protein>
<evidence type="ECO:0000259" key="2">
    <source>
        <dbReference type="PROSITE" id="PS50235"/>
    </source>
</evidence>
<keyword evidence="4" id="KW-1185">Reference proteome</keyword>
<dbReference type="PROSITE" id="PS50235">
    <property type="entry name" value="USP_3"/>
    <property type="match status" value="1"/>
</dbReference>
<feature type="compositionally biased region" description="Basic and acidic residues" evidence="1">
    <location>
        <begin position="518"/>
        <end position="558"/>
    </location>
</feature>
<dbReference type="CDD" id="cd02257">
    <property type="entry name" value="Peptidase_C19"/>
    <property type="match status" value="1"/>
</dbReference>
<dbReference type="PANTHER" id="PTHR24006:SF899">
    <property type="entry name" value="UBIQUITIN CARBOXYL-TERMINAL HYDROLASE"/>
    <property type="match status" value="1"/>
</dbReference>
<feature type="compositionally biased region" description="Basic and acidic residues" evidence="1">
    <location>
        <begin position="679"/>
        <end position="702"/>
    </location>
</feature>
<dbReference type="SUPFAM" id="SSF54001">
    <property type="entry name" value="Cysteine proteinases"/>
    <property type="match status" value="1"/>
</dbReference>
<dbReference type="InterPro" id="IPR028889">
    <property type="entry name" value="USP"/>
</dbReference>
<dbReference type="Gene3D" id="3.90.70.10">
    <property type="entry name" value="Cysteine proteinases"/>
    <property type="match status" value="1"/>
</dbReference>
<dbReference type="EMBL" id="CADEAL010002750">
    <property type="protein sequence ID" value="CAB1441971.1"/>
    <property type="molecule type" value="Genomic_DNA"/>
</dbReference>
<organism evidence="3 4">
    <name type="scientific">Pleuronectes platessa</name>
    <name type="common">European plaice</name>
    <dbReference type="NCBI Taxonomy" id="8262"/>
    <lineage>
        <taxon>Eukaryota</taxon>
        <taxon>Metazoa</taxon>
        <taxon>Chordata</taxon>
        <taxon>Craniata</taxon>
        <taxon>Vertebrata</taxon>
        <taxon>Euteleostomi</taxon>
        <taxon>Actinopterygii</taxon>
        <taxon>Neopterygii</taxon>
        <taxon>Teleostei</taxon>
        <taxon>Neoteleostei</taxon>
        <taxon>Acanthomorphata</taxon>
        <taxon>Carangaria</taxon>
        <taxon>Pleuronectiformes</taxon>
        <taxon>Pleuronectoidei</taxon>
        <taxon>Pleuronectidae</taxon>
        <taxon>Pleuronectes</taxon>
    </lineage>
</organism>
<dbReference type="InterPro" id="IPR001394">
    <property type="entry name" value="Peptidase_C19_UCH"/>
</dbReference>
<feature type="region of interest" description="Disordered" evidence="1">
    <location>
        <begin position="335"/>
        <end position="477"/>
    </location>
</feature>
<feature type="compositionally biased region" description="Basic and acidic residues" evidence="1">
    <location>
        <begin position="443"/>
        <end position="465"/>
    </location>
</feature>
<feature type="domain" description="USP" evidence="2">
    <location>
        <begin position="20"/>
        <end position="298"/>
    </location>
</feature>
<feature type="region of interest" description="Disordered" evidence="1">
    <location>
        <begin position="623"/>
        <end position="824"/>
    </location>
</feature>
<dbReference type="PROSITE" id="PS00972">
    <property type="entry name" value="USP_1"/>
    <property type="match status" value="1"/>
</dbReference>
<dbReference type="GO" id="GO:0005634">
    <property type="term" value="C:nucleus"/>
    <property type="evidence" value="ECO:0007669"/>
    <property type="project" value="TreeGrafter"/>
</dbReference>
<feature type="compositionally biased region" description="Acidic residues" evidence="1">
    <location>
        <begin position="337"/>
        <end position="349"/>
    </location>
</feature>
<comment type="caution">
    <text evidence="3">The sequence shown here is derived from an EMBL/GenBank/DDBJ whole genome shotgun (WGS) entry which is preliminary data.</text>
</comment>
<evidence type="ECO:0000256" key="1">
    <source>
        <dbReference type="SAM" id="MobiDB-lite"/>
    </source>
</evidence>
<name>A0A9N7UYI7_PLEPL</name>
<dbReference type="Proteomes" id="UP001153269">
    <property type="component" value="Unassembled WGS sequence"/>
</dbReference>
<dbReference type="Pfam" id="PF00443">
    <property type="entry name" value="UCH"/>
    <property type="match status" value="1"/>
</dbReference>
<feature type="compositionally biased region" description="Acidic residues" evidence="1">
    <location>
        <begin position="576"/>
        <end position="585"/>
    </location>
</feature>
<feature type="compositionally biased region" description="Basic and acidic residues" evidence="1">
    <location>
        <begin position="350"/>
        <end position="364"/>
    </location>
</feature>
<evidence type="ECO:0000313" key="4">
    <source>
        <dbReference type="Proteomes" id="UP001153269"/>
    </source>
</evidence>
<evidence type="ECO:0000313" key="3">
    <source>
        <dbReference type="EMBL" id="CAB1441971.1"/>
    </source>
</evidence>
<feature type="compositionally biased region" description="Basic and acidic residues" evidence="1">
    <location>
        <begin position="565"/>
        <end position="575"/>
    </location>
</feature>
<accession>A0A9N7UYI7</accession>
<dbReference type="GO" id="GO:0004843">
    <property type="term" value="F:cysteine-type deubiquitinase activity"/>
    <property type="evidence" value="ECO:0007669"/>
    <property type="project" value="InterPro"/>
</dbReference>
<feature type="region of interest" description="Disordered" evidence="1">
    <location>
        <begin position="518"/>
        <end position="603"/>
    </location>
</feature>
<feature type="compositionally biased region" description="Basic and acidic residues" evidence="1">
    <location>
        <begin position="623"/>
        <end position="665"/>
    </location>
</feature>
<dbReference type="InterPro" id="IPR018200">
    <property type="entry name" value="USP_CS"/>
</dbReference>
<proteinExistence type="predicted"/>
<dbReference type="InterPro" id="IPR038765">
    <property type="entry name" value="Papain-like_cys_pep_sf"/>
</dbReference>
<dbReference type="PANTHER" id="PTHR24006">
    <property type="entry name" value="UBIQUITIN CARBOXYL-TERMINAL HYDROLASE"/>
    <property type="match status" value="1"/>
</dbReference>
<feature type="compositionally biased region" description="Acidic residues" evidence="1">
    <location>
        <begin position="716"/>
        <end position="726"/>
    </location>
</feature>
<reference evidence="3" key="1">
    <citation type="submission" date="2020-03" db="EMBL/GenBank/DDBJ databases">
        <authorList>
            <person name="Weist P."/>
        </authorList>
    </citation>
    <scope>NUCLEOTIDE SEQUENCE</scope>
</reference>
<dbReference type="AlphaFoldDB" id="A0A9N7UYI7"/>
<sequence>MMSWCYTGLRNTPADDIEYHGLFNQGATCYLNSVLQVLFMTKDFREAVERCSPHNPECIDPQLRHVFDELLKKTSDTNEITNKLGIHTVYEQQDAAEYFEKILTLTSSDASQIFLGESTHKITCSHCLEENNTDGRFWHLPLVLVDSHSEVYSVVDGIDEFFQTSHFSGENQMYCDNCETKSDATMTCVMKHHPDVLTLLLKRFDFDYCHMSYVKNNQVVVVPSYLQIPENQMYELYACVEHFGDLRGGHYTATIKSQDDGRWYNFNDSSVTLLYYQPFQNDIIERSHSAYLLFYRKKKHIHTQEISEVFTNGGLPLPAAGHDGDECPDVGQITEREEGEEGMEVEEGDEREKVDEGEEGEKTAEVGNGKTESVSIDRNEGTGIRENVSVGSAGPCPICNMVDQDNGAGVRQKEPLNDQEGNEESSHTCGYPSDEKQEEDEGEMRKEEEEEGGKAEAEDQTEQRRRLISAEAQLEERAKDQTCINAEIDDVRQGRANIHQDLKPEASDSDATCVRLVEKDEGREVEMDKDGGSEGLEKNEFLDSHAESQDKEESHDVRQTLNEDLDVHLVSTEKKEDEEEMEVDGSEGKMRANKLTSEPENLTKCPHCGSVIVSGQSPPLVIVDKKAVDEKTRTDDKEEKGGKTGRLELLTKDDVYLQGCEDRGDVGAGEQGGGSGLLERSEQQKDERREEKGDKEPKRGNDEAAQGSTTKPDCSEGVEDQDEGGLDDGGQNVQEETISVHEGVEDQDEGGLDDGGENGPEETISVHEGVGAEEQAEENKDPSQSGTEELRENQGGEGVEEMENSQPTERAVVEGGGGSDKTILNGEIIHKEVDVTSNGVQISIERRPIRIETGEGAKKMKIHYD</sequence>
<feature type="compositionally biased region" description="Acidic residues" evidence="1">
    <location>
        <begin position="745"/>
        <end position="760"/>
    </location>
</feature>
<gene>
    <name evidence="3" type="ORF">PLEPLA_LOCUS29685</name>
</gene>
<dbReference type="GO" id="GO:0016579">
    <property type="term" value="P:protein deubiquitination"/>
    <property type="evidence" value="ECO:0007669"/>
    <property type="project" value="InterPro"/>
</dbReference>
<feature type="compositionally biased region" description="Gly residues" evidence="1">
    <location>
        <begin position="666"/>
        <end position="676"/>
    </location>
</feature>
<dbReference type="GO" id="GO:0005829">
    <property type="term" value="C:cytosol"/>
    <property type="evidence" value="ECO:0007669"/>
    <property type="project" value="TreeGrafter"/>
</dbReference>
<dbReference type="InterPro" id="IPR050164">
    <property type="entry name" value="Peptidase_C19"/>
</dbReference>